<evidence type="ECO:0000313" key="1">
    <source>
        <dbReference type="EMBL" id="GMN27134.1"/>
    </source>
</evidence>
<reference evidence="1" key="1">
    <citation type="submission" date="2023-07" db="EMBL/GenBank/DDBJ databases">
        <title>draft genome sequence of fig (Ficus carica).</title>
        <authorList>
            <person name="Takahashi T."/>
            <person name="Nishimura K."/>
        </authorList>
    </citation>
    <scope>NUCLEOTIDE SEQUENCE</scope>
</reference>
<dbReference type="EMBL" id="BTGU01008314">
    <property type="protein sequence ID" value="GMN27134.1"/>
    <property type="molecule type" value="Genomic_DNA"/>
</dbReference>
<keyword evidence="2" id="KW-1185">Reference proteome</keyword>
<accession>A0AA87YZL5</accession>
<gene>
    <name evidence="1" type="ORF">TIFTF001_050454</name>
</gene>
<evidence type="ECO:0000313" key="2">
    <source>
        <dbReference type="Proteomes" id="UP001187192"/>
    </source>
</evidence>
<dbReference type="AlphaFoldDB" id="A0AA87YZL5"/>
<organism evidence="1 2">
    <name type="scientific">Ficus carica</name>
    <name type="common">Common fig</name>
    <dbReference type="NCBI Taxonomy" id="3494"/>
    <lineage>
        <taxon>Eukaryota</taxon>
        <taxon>Viridiplantae</taxon>
        <taxon>Streptophyta</taxon>
        <taxon>Embryophyta</taxon>
        <taxon>Tracheophyta</taxon>
        <taxon>Spermatophyta</taxon>
        <taxon>Magnoliopsida</taxon>
        <taxon>eudicotyledons</taxon>
        <taxon>Gunneridae</taxon>
        <taxon>Pentapetalae</taxon>
        <taxon>rosids</taxon>
        <taxon>fabids</taxon>
        <taxon>Rosales</taxon>
        <taxon>Moraceae</taxon>
        <taxon>Ficeae</taxon>
        <taxon>Ficus</taxon>
    </lineage>
</organism>
<dbReference type="Proteomes" id="UP001187192">
    <property type="component" value="Unassembled WGS sequence"/>
</dbReference>
<sequence>MWSSSPVRAGQSLHHRSPVKGKHLGMIGTPMWCLPWALQCLNASRGPECSGRPGRVSYLGHPGGDSRVVVAGACRGSYCQSRWNVGSGYSSQSWIHYPGYDARSTI</sequence>
<name>A0AA87YZL5_FICCA</name>
<protein>
    <submittedName>
        <fullName evidence="1">Uncharacterized protein</fullName>
    </submittedName>
</protein>
<comment type="caution">
    <text evidence="1">The sequence shown here is derived from an EMBL/GenBank/DDBJ whole genome shotgun (WGS) entry which is preliminary data.</text>
</comment>
<proteinExistence type="predicted"/>